<evidence type="ECO:0000256" key="7">
    <source>
        <dbReference type="ARBA" id="ARBA00030744"/>
    </source>
</evidence>
<dbReference type="Proteomes" id="UP000008144">
    <property type="component" value="Unassembled WGS sequence"/>
</dbReference>
<accession>F6UPP6</accession>
<evidence type="ECO:0000256" key="3">
    <source>
        <dbReference type="ARBA" id="ARBA00023015"/>
    </source>
</evidence>
<evidence type="ECO:0000256" key="4">
    <source>
        <dbReference type="ARBA" id="ARBA00023163"/>
    </source>
</evidence>
<keyword evidence="5" id="KW-0539">Nucleus</keyword>
<keyword evidence="10" id="KW-1185">Reference proteome</keyword>
<sequence length="138" mass="16154">QRQALSHTIQNQLNSYNKRLKDDIRSMLDNFCEIIKSGKVDENQQLDRATQNYYDVYQMRVRSANIVRAGESLLRLIAELKTFLILNDFPSINRHIEAQNNHLNLVSGKWNEQLVRLRDEASVVLHDLESELYSSIRP</sequence>
<dbReference type="PANTHER" id="PTHR12434:SF6">
    <property type="entry name" value="MEDIATOR OF RNA POLYMERASE II TRANSCRIPTION SUBUNIT 22"/>
    <property type="match status" value="1"/>
</dbReference>
<evidence type="ECO:0000256" key="8">
    <source>
        <dbReference type="ARBA" id="ARBA00031962"/>
    </source>
</evidence>
<evidence type="ECO:0000256" key="5">
    <source>
        <dbReference type="ARBA" id="ARBA00023242"/>
    </source>
</evidence>
<reference evidence="9" key="3">
    <citation type="submission" date="2025-09" db="UniProtKB">
        <authorList>
            <consortium name="Ensembl"/>
        </authorList>
    </citation>
    <scope>IDENTIFICATION</scope>
</reference>
<proteinExistence type="predicted"/>
<dbReference type="FunCoup" id="F6UPP6">
    <property type="interactions" value="526"/>
</dbReference>
<evidence type="ECO:0000313" key="10">
    <source>
        <dbReference type="Proteomes" id="UP000008144"/>
    </source>
</evidence>
<dbReference type="GeneTree" id="ENSGT00390000004339"/>
<name>F6UPP6_CIOIN</name>
<evidence type="ECO:0000256" key="1">
    <source>
        <dbReference type="ARBA" id="ARBA00004123"/>
    </source>
</evidence>
<keyword evidence="4" id="KW-0804">Transcription</keyword>
<dbReference type="InterPro" id="IPR009332">
    <property type="entry name" value="Med22"/>
</dbReference>
<organism evidence="9 10">
    <name type="scientific">Ciona intestinalis</name>
    <name type="common">Transparent sea squirt</name>
    <name type="synonym">Ascidia intestinalis</name>
    <dbReference type="NCBI Taxonomy" id="7719"/>
    <lineage>
        <taxon>Eukaryota</taxon>
        <taxon>Metazoa</taxon>
        <taxon>Chordata</taxon>
        <taxon>Tunicata</taxon>
        <taxon>Ascidiacea</taxon>
        <taxon>Phlebobranchia</taxon>
        <taxon>Cionidae</taxon>
        <taxon>Ciona</taxon>
    </lineage>
</organism>
<evidence type="ECO:0000256" key="6">
    <source>
        <dbReference type="ARBA" id="ARBA00025687"/>
    </source>
</evidence>
<reference evidence="10" key="1">
    <citation type="journal article" date="2002" name="Science">
        <title>The draft genome of Ciona intestinalis: insights into chordate and vertebrate origins.</title>
        <authorList>
            <person name="Dehal P."/>
            <person name="Satou Y."/>
            <person name="Campbell R.K."/>
            <person name="Chapman J."/>
            <person name="Degnan B."/>
            <person name="De Tomaso A."/>
            <person name="Davidson B."/>
            <person name="Di Gregorio A."/>
            <person name="Gelpke M."/>
            <person name="Goodstein D.M."/>
            <person name="Harafuji N."/>
            <person name="Hastings K.E."/>
            <person name="Ho I."/>
            <person name="Hotta K."/>
            <person name="Huang W."/>
            <person name="Kawashima T."/>
            <person name="Lemaire P."/>
            <person name="Martinez D."/>
            <person name="Meinertzhagen I.A."/>
            <person name="Necula S."/>
            <person name="Nonaka M."/>
            <person name="Putnam N."/>
            <person name="Rash S."/>
            <person name="Saiga H."/>
            <person name="Satake M."/>
            <person name="Terry A."/>
            <person name="Yamada L."/>
            <person name="Wang H.G."/>
            <person name="Awazu S."/>
            <person name="Azumi K."/>
            <person name="Boore J."/>
            <person name="Branno M."/>
            <person name="Chin-Bow S."/>
            <person name="DeSantis R."/>
            <person name="Doyle S."/>
            <person name="Francino P."/>
            <person name="Keys D.N."/>
            <person name="Haga S."/>
            <person name="Hayashi H."/>
            <person name="Hino K."/>
            <person name="Imai K.S."/>
            <person name="Inaba K."/>
            <person name="Kano S."/>
            <person name="Kobayashi K."/>
            <person name="Kobayashi M."/>
            <person name="Lee B.I."/>
            <person name="Makabe K.W."/>
            <person name="Manohar C."/>
            <person name="Matassi G."/>
            <person name="Medina M."/>
            <person name="Mochizuki Y."/>
            <person name="Mount S."/>
            <person name="Morishita T."/>
            <person name="Miura S."/>
            <person name="Nakayama A."/>
            <person name="Nishizaka S."/>
            <person name="Nomoto H."/>
            <person name="Ohta F."/>
            <person name="Oishi K."/>
            <person name="Rigoutsos I."/>
            <person name="Sano M."/>
            <person name="Sasaki A."/>
            <person name="Sasakura Y."/>
            <person name="Shoguchi E."/>
            <person name="Shin-i T."/>
            <person name="Spagnuolo A."/>
            <person name="Stainier D."/>
            <person name="Suzuki M.M."/>
            <person name="Tassy O."/>
            <person name="Takatori N."/>
            <person name="Tokuoka M."/>
            <person name="Yagi K."/>
            <person name="Yoshizaki F."/>
            <person name="Wada S."/>
            <person name="Zhang C."/>
            <person name="Hyatt P.D."/>
            <person name="Larimer F."/>
            <person name="Detter C."/>
            <person name="Doggett N."/>
            <person name="Glavina T."/>
            <person name="Hawkins T."/>
            <person name="Richardson P."/>
            <person name="Lucas S."/>
            <person name="Kohara Y."/>
            <person name="Levine M."/>
            <person name="Satoh N."/>
            <person name="Rokhsar D.S."/>
        </authorList>
    </citation>
    <scope>NUCLEOTIDE SEQUENCE [LARGE SCALE GENOMIC DNA]</scope>
</reference>
<dbReference type="OMA" id="ACENITR"/>
<dbReference type="Ensembl" id="ENSCINT00000001602.3">
    <property type="protein sequence ID" value="ENSCINP00000001602.3"/>
    <property type="gene ID" value="ENSCING00000017420.2"/>
</dbReference>
<dbReference type="STRING" id="7719.ENSCINP00000001602"/>
<evidence type="ECO:0000256" key="2">
    <source>
        <dbReference type="ARBA" id="ARBA00019695"/>
    </source>
</evidence>
<dbReference type="GO" id="GO:0016592">
    <property type="term" value="C:mediator complex"/>
    <property type="evidence" value="ECO:0000318"/>
    <property type="project" value="GO_Central"/>
</dbReference>
<comment type="function">
    <text evidence="6">Component of the Mediator complex, a coactivator involved in the regulated transcription of nearly all RNA polymerase II-dependent genes. Mediator functions as a bridge to convey information from gene-specific regulatory proteins to the basal RNA polymerase II transcription machinery. Mediator is recruited to promoters by direct interactions with regulatory proteins and serves as a scaffold for the assembly of a functional preinitiation complex with RNA polymerase II and the general transcription factors.</text>
</comment>
<comment type="subcellular location">
    <subcellularLocation>
        <location evidence="1">Nucleus</location>
    </subcellularLocation>
</comment>
<dbReference type="Pfam" id="PF06179">
    <property type="entry name" value="Med22"/>
    <property type="match status" value="1"/>
</dbReference>
<protein>
    <recommendedName>
        <fullName evidence="2">Mediator of RNA polymerase II transcription subunit 22</fullName>
    </recommendedName>
    <alternativeName>
        <fullName evidence="8">Mediator complex subunit 22</fullName>
    </alternativeName>
    <alternativeName>
        <fullName evidence="7">Surfeit locus protein 5</fullName>
    </alternativeName>
</protein>
<keyword evidence="3" id="KW-0805">Transcription regulation</keyword>
<reference evidence="9" key="2">
    <citation type="submission" date="2025-08" db="UniProtKB">
        <authorList>
            <consortium name="Ensembl"/>
        </authorList>
    </citation>
    <scope>IDENTIFICATION</scope>
</reference>
<evidence type="ECO:0000313" key="9">
    <source>
        <dbReference type="Ensembl" id="ENSCINP00000001602.3"/>
    </source>
</evidence>
<dbReference type="GO" id="GO:0003712">
    <property type="term" value="F:transcription coregulator activity"/>
    <property type="evidence" value="ECO:0007669"/>
    <property type="project" value="InterPro"/>
</dbReference>
<dbReference type="GO" id="GO:0006357">
    <property type="term" value="P:regulation of transcription by RNA polymerase II"/>
    <property type="evidence" value="ECO:0007669"/>
    <property type="project" value="InterPro"/>
</dbReference>
<dbReference type="AlphaFoldDB" id="F6UPP6"/>
<dbReference type="InParanoid" id="F6UPP6"/>
<dbReference type="PANTHER" id="PTHR12434">
    <property type="entry name" value="MEDIATOR OF RNA POLYMERASE II TRANSCRIPTION SUBUNIT 22"/>
    <property type="match status" value="1"/>
</dbReference>
<dbReference type="HOGENOM" id="CLU_117242_0_0_1"/>